<name>A0A8B6FWN9_MYTGA</name>
<dbReference type="EMBL" id="UYJE01007550">
    <property type="protein sequence ID" value="VDI55902.1"/>
    <property type="molecule type" value="Genomic_DNA"/>
</dbReference>
<keyword evidence="3" id="KW-1185">Reference proteome</keyword>
<protein>
    <submittedName>
        <fullName evidence="2">Uncharacterized protein</fullName>
    </submittedName>
</protein>
<dbReference type="Proteomes" id="UP000596742">
    <property type="component" value="Unassembled WGS sequence"/>
</dbReference>
<gene>
    <name evidence="2" type="ORF">MGAL_10B046228</name>
</gene>
<feature type="compositionally biased region" description="Basic and acidic residues" evidence="1">
    <location>
        <begin position="95"/>
        <end position="107"/>
    </location>
</feature>
<feature type="region of interest" description="Disordered" evidence="1">
    <location>
        <begin position="87"/>
        <end position="107"/>
    </location>
</feature>
<dbReference type="OrthoDB" id="9977471at2759"/>
<organism evidence="2 3">
    <name type="scientific">Mytilus galloprovincialis</name>
    <name type="common">Mediterranean mussel</name>
    <dbReference type="NCBI Taxonomy" id="29158"/>
    <lineage>
        <taxon>Eukaryota</taxon>
        <taxon>Metazoa</taxon>
        <taxon>Spiralia</taxon>
        <taxon>Lophotrochozoa</taxon>
        <taxon>Mollusca</taxon>
        <taxon>Bivalvia</taxon>
        <taxon>Autobranchia</taxon>
        <taxon>Pteriomorphia</taxon>
        <taxon>Mytilida</taxon>
        <taxon>Mytiloidea</taxon>
        <taxon>Mytilidae</taxon>
        <taxon>Mytilinae</taxon>
        <taxon>Mytilus</taxon>
    </lineage>
</organism>
<accession>A0A8B6FWN9</accession>
<evidence type="ECO:0000256" key="1">
    <source>
        <dbReference type="SAM" id="MobiDB-lite"/>
    </source>
</evidence>
<evidence type="ECO:0000313" key="3">
    <source>
        <dbReference type="Proteomes" id="UP000596742"/>
    </source>
</evidence>
<sequence length="107" mass="12207">MFLSFAQTIGGKIKIMLEWVTLDYDFPSTMKRSLIERNMLIPEYLALVNMDVIRGRIFTTISRTSKPGIPVALNTVIKRNGKSFLKPFPSPRLNRAGDHSKCPKHED</sequence>
<dbReference type="Gene3D" id="2.120.10.30">
    <property type="entry name" value="TolB, C-terminal domain"/>
    <property type="match status" value="1"/>
</dbReference>
<comment type="caution">
    <text evidence="2">The sequence shown here is derived from an EMBL/GenBank/DDBJ whole genome shotgun (WGS) entry which is preliminary data.</text>
</comment>
<reference evidence="2" key="1">
    <citation type="submission" date="2018-11" db="EMBL/GenBank/DDBJ databases">
        <authorList>
            <person name="Alioto T."/>
            <person name="Alioto T."/>
        </authorList>
    </citation>
    <scope>NUCLEOTIDE SEQUENCE</scope>
</reference>
<dbReference type="InterPro" id="IPR011042">
    <property type="entry name" value="6-blade_b-propeller_TolB-like"/>
</dbReference>
<dbReference type="AlphaFoldDB" id="A0A8B6FWN9"/>
<evidence type="ECO:0000313" key="2">
    <source>
        <dbReference type="EMBL" id="VDI55902.1"/>
    </source>
</evidence>
<proteinExistence type="predicted"/>